<protein>
    <submittedName>
        <fullName evidence="2">Transcriptional regulator</fullName>
    </submittedName>
</protein>
<dbReference type="RefSeq" id="WP_117954952.1">
    <property type="nucleotide sequence ID" value="NZ_QRAN01000012.1"/>
</dbReference>
<comment type="caution">
    <text evidence="2">The sequence shown here is derived from an EMBL/GenBank/DDBJ whole genome shotgun (WGS) entry which is preliminary data.</text>
</comment>
<accession>A0A3L7DWI6</accession>
<keyword evidence="1" id="KW-0472">Membrane</keyword>
<keyword evidence="3" id="KW-1185">Reference proteome</keyword>
<feature type="transmembrane region" description="Helical" evidence="1">
    <location>
        <begin position="110"/>
        <end position="129"/>
    </location>
</feature>
<dbReference type="PANTHER" id="PTHR35867:SF1">
    <property type="entry name" value="PROTEIN RSEC"/>
    <property type="match status" value="1"/>
</dbReference>
<dbReference type="OrthoDB" id="9795854at2"/>
<organism evidence="2 3">
    <name type="scientific">Seongchinamella sediminis</name>
    <dbReference type="NCBI Taxonomy" id="2283635"/>
    <lineage>
        <taxon>Bacteria</taxon>
        <taxon>Pseudomonadati</taxon>
        <taxon>Pseudomonadota</taxon>
        <taxon>Gammaproteobacteria</taxon>
        <taxon>Cellvibrionales</taxon>
        <taxon>Halieaceae</taxon>
        <taxon>Seongchinamella</taxon>
    </lineage>
</organism>
<reference evidence="2 3" key="1">
    <citation type="submission" date="2018-07" db="EMBL/GenBank/DDBJ databases">
        <title>Halioglobus sp. genome submission.</title>
        <authorList>
            <person name="Ye M.-Q."/>
            <person name="Du Z.-J."/>
        </authorList>
    </citation>
    <scope>NUCLEOTIDE SEQUENCE [LARGE SCALE GENOMIC DNA]</scope>
    <source>
        <strain evidence="2 3">U0301</strain>
    </source>
</reference>
<dbReference type="AlphaFoldDB" id="A0A3L7DWI6"/>
<evidence type="ECO:0000313" key="2">
    <source>
        <dbReference type="EMBL" id="RLQ21496.1"/>
    </source>
</evidence>
<dbReference type="InterPro" id="IPR026268">
    <property type="entry name" value="RseC"/>
</dbReference>
<dbReference type="EMBL" id="QRAN01000012">
    <property type="protein sequence ID" value="RLQ21496.1"/>
    <property type="molecule type" value="Genomic_DNA"/>
</dbReference>
<evidence type="ECO:0000313" key="3">
    <source>
        <dbReference type="Proteomes" id="UP000265509"/>
    </source>
</evidence>
<keyword evidence="1" id="KW-0812">Transmembrane</keyword>
<dbReference type="Proteomes" id="UP000265509">
    <property type="component" value="Unassembled WGS sequence"/>
</dbReference>
<name>A0A3L7DWI6_9GAMM</name>
<dbReference type="Pfam" id="PF04246">
    <property type="entry name" value="RseC_MucC"/>
    <property type="match status" value="1"/>
</dbReference>
<evidence type="ECO:0000256" key="1">
    <source>
        <dbReference type="SAM" id="Phobius"/>
    </source>
</evidence>
<gene>
    <name evidence="2" type="ORF">DWB85_12100</name>
</gene>
<sequence length="158" mass="16587">MVTETGRVVAVESDGVWVETIRQSTCGSCAAQKGCGHGLMNRIGDGRRSLIRALPGKLAAADCQVDDQVRISIPEAVILRGSLLVYILPLLVMLGGAAGGSALFPDSGDLAAALGATGGFFLGFALVRLHAHRHRDDRSLQPTLVEVLHRRQIPVGPG</sequence>
<keyword evidence="1" id="KW-1133">Transmembrane helix</keyword>
<proteinExistence type="predicted"/>
<dbReference type="PANTHER" id="PTHR35867">
    <property type="entry name" value="PROTEIN RSEC"/>
    <property type="match status" value="1"/>
</dbReference>
<dbReference type="PIRSF" id="PIRSF004923">
    <property type="entry name" value="RseC"/>
    <property type="match status" value="1"/>
</dbReference>
<feature type="transmembrane region" description="Helical" evidence="1">
    <location>
        <begin position="83"/>
        <end position="104"/>
    </location>
</feature>
<dbReference type="InterPro" id="IPR007359">
    <property type="entry name" value="SigmaE_reg_RseC_MucC"/>
</dbReference>